<dbReference type="Proteomes" id="UP001181355">
    <property type="component" value="Chromosome"/>
</dbReference>
<evidence type="ECO:0000313" key="2">
    <source>
        <dbReference type="EMBL" id="WMW79600.1"/>
    </source>
</evidence>
<accession>A0ABY9RH42</accession>
<keyword evidence="1" id="KW-0472">Membrane</keyword>
<feature type="transmembrane region" description="Helical" evidence="1">
    <location>
        <begin position="289"/>
        <end position="314"/>
    </location>
</feature>
<feature type="transmembrane region" description="Helical" evidence="1">
    <location>
        <begin position="219"/>
        <end position="237"/>
    </location>
</feature>
<protein>
    <recommendedName>
        <fullName evidence="4">ABC transporter permease</fullName>
    </recommendedName>
</protein>
<proteinExistence type="predicted"/>
<feature type="transmembrane region" description="Helical" evidence="1">
    <location>
        <begin position="190"/>
        <end position="212"/>
    </location>
</feature>
<organism evidence="2 3">
    <name type="scientific">Undibacterium cyanobacteriorum</name>
    <dbReference type="NCBI Taxonomy" id="3073561"/>
    <lineage>
        <taxon>Bacteria</taxon>
        <taxon>Pseudomonadati</taxon>
        <taxon>Pseudomonadota</taxon>
        <taxon>Betaproteobacteria</taxon>
        <taxon>Burkholderiales</taxon>
        <taxon>Oxalobacteraceae</taxon>
        <taxon>Undibacterium</taxon>
    </lineage>
</organism>
<evidence type="ECO:0000313" key="3">
    <source>
        <dbReference type="Proteomes" id="UP001181355"/>
    </source>
</evidence>
<gene>
    <name evidence="2" type="ORF">RF679_13185</name>
</gene>
<name>A0ABY9RH42_9BURK</name>
<evidence type="ECO:0008006" key="4">
    <source>
        <dbReference type="Google" id="ProtNLM"/>
    </source>
</evidence>
<keyword evidence="1" id="KW-1133">Transmembrane helix</keyword>
<sequence length="323" mass="37208">MKQNRSHQFKTLMWLVRREYWQNRGLLLWGPAAIALGFFLMFLLIEFFWKDILRNEQYSTLQQMFGVEAAQGKLIEYTRSNVSGMSRFILQSMLVITSSFSTLYLFGALRDERQDRSILFWKSMPVSDTLEVLSKLVFPLLLSPILTLLIAFASYFFAALIVACATLFSHFDLFSAVLFNESMYSLPLQYLRLLPFYMAWSLPCVAWFLLVSVWSKSRVFPWAVGIPVLLTLMIAFATDSGWFAKHVAVHWVAGNIPSSWVIEFPREMLTRFPWSIEQGMLTPELLNAAAWYSTQSFSLLIGVVIGIALLVLTIRQRRFAALI</sequence>
<feature type="transmembrane region" description="Helical" evidence="1">
    <location>
        <begin position="26"/>
        <end position="49"/>
    </location>
</feature>
<dbReference type="RefSeq" id="WP_309481095.1">
    <property type="nucleotide sequence ID" value="NZ_CP133720.1"/>
</dbReference>
<reference evidence="2" key="1">
    <citation type="submission" date="2023-09" db="EMBL/GenBank/DDBJ databases">
        <title>Undibacterium sp. 20NA77.5 isolated from freshwater.</title>
        <authorList>
            <person name="Le V."/>
            <person name="Ko S.-R."/>
            <person name="Ahn C.-Y."/>
            <person name="Oh H.-M."/>
        </authorList>
    </citation>
    <scope>NUCLEOTIDE SEQUENCE</scope>
    <source>
        <strain evidence="2">20NA77.5</strain>
    </source>
</reference>
<feature type="transmembrane region" description="Helical" evidence="1">
    <location>
        <begin position="145"/>
        <end position="170"/>
    </location>
</feature>
<keyword evidence="1" id="KW-0812">Transmembrane</keyword>
<dbReference type="EMBL" id="CP133720">
    <property type="protein sequence ID" value="WMW79600.1"/>
    <property type="molecule type" value="Genomic_DNA"/>
</dbReference>
<feature type="transmembrane region" description="Helical" evidence="1">
    <location>
        <begin position="88"/>
        <end position="109"/>
    </location>
</feature>
<evidence type="ECO:0000256" key="1">
    <source>
        <dbReference type="SAM" id="Phobius"/>
    </source>
</evidence>
<keyword evidence="3" id="KW-1185">Reference proteome</keyword>